<evidence type="ECO:0000313" key="3">
    <source>
        <dbReference type="Proteomes" id="UP001190640"/>
    </source>
</evidence>
<accession>A0AA97L839</accession>
<gene>
    <name evidence="4" type="primary">CCDC142</name>
</gene>
<dbReference type="InterPro" id="IPR055350">
    <property type="entry name" value="CCDC142_C"/>
</dbReference>
<dbReference type="Pfam" id="PF14923">
    <property type="entry name" value="CCDC142"/>
    <property type="match status" value="1"/>
</dbReference>
<feature type="region of interest" description="Disordered" evidence="1">
    <location>
        <begin position="942"/>
        <end position="983"/>
    </location>
</feature>
<feature type="domain" description="Coiled-coil protein 142 C-terminal" evidence="2">
    <location>
        <begin position="537"/>
        <end position="991"/>
    </location>
</feature>
<dbReference type="RefSeq" id="XP_054846455.1">
    <property type="nucleotide sequence ID" value="XM_054990480.1"/>
</dbReference>
<sequence length="1015" mass="110934">MSLALPLQKCRCLEQPSSWPHRWEKSFLGFVCGILCQVASGWSAERAKGTEDHAVGLNAIFLLFMSRKPQALGTILPPLSTLVGPRKVAPAAEEEKGDKTDAGTSSLTALAKSVQTAEALLRQRMKPSLIRLLPLHPSKNPEDGDGEGEEALPGGLACLAQVERSFLGLSHCLWVREDPRTETFQAHVRPDAAQGTSFSYHATRTSVAHHAATLHALLQHRHHLRLSRHYTQRLKAASDFVRHLRIAERSLLLSSGRQDAGWGPLLRGLCEGLRTHAAHWNELQQHIRSDPWLRPLLLQRHAVVLHMKEAFSSLALRALCLLERCLEALLRHLARAACLHPAPLSDFFQGLEIYNQVVREQMQQPFSVVLWADLGPNSDQRGEPGGPSAFPLERVLGILAAERGQRAAQKLRLFLLGLQASCVDTAPWKGNDELWLLGVAPPASQAVEDPPSLSAELQALCREEEEHLVLVLRRLVASTASLWHHLLRRPKKDKPLECPESSGGSRSASLPTCKAVHWLDASYTETAGVLYAQYLPLLWRATAASLVHQLELHSPLAQFHAGIVTTLGQQLGHALLHACIPKEGTEELRGLLLHLLMRAALQHWDQGFCRVLGSSLTDKCTAMPSQATDAACSRTAQLLQSLFLPLAFSLRGLAAWSPGSTADSLHASVGCHSVLLSLSVAASHASCYWIMSKASQYLASGSLSQFLLVTQGDLQLLKAETSRMAALASAASSGNRTKQSPLSQQEQDLSQQIRSTVASIQHFAEDVPRLFSSECKRMSAEIFSQTMPRGKHWRLALQTDVPSSPSEYASAAAQAVLGQVLPGIQRLPHEAQEPALCQVTTAFLEAWMDHILAQKIKFSLQGALQLKRDFDLLRELLLSEESRLSPRSRQRVLSLRVFQQADNAIACLLQQPSRASLPWQTWDALHQCCSYNGVHTQGGGPGSINSLESLEGQAAQAAGAGESQAGDLLSRTQGAGAGPETYLSPPQQEWLALRLHGARRWGVPGLPCLCRAPEP</sequence>
<evidence type="ECO:0000313" key="4">
    <source>
        <dbReference type="RefSeq" id="XP_054846455.1"/>
    </source>
</evidence>
<dbReference type="PANTHER" id="PTHR21436">
    <property type="entry name" value="COILED-COIL DOMAIN-CONTAINING PROTEIN 142"/>
    <property type="match status" value="1"/>
</dbReference>
<dbReference type="KEGG" id="emc:129337031"/>
<feature type="compositionally biased region" description="Polar residues" evidence="1">
    <location>
        <begin position="734"/>
        <end position="748"/>
    </location>
</feature>
<dbReference type="AlphaFoldDB" id="A0AA97L839"/>
<evidence type="ECO:0000259" key="2">
    <source>
        <dbReference type="Pfam" id="PF14923"/>
    </source>
</evidence>
<dbReference type="InterPro" id="IPR026700">
    <property type="entry name" value="CCDC142"/>
</dbReference>
<dbReference type="CTD" id="84865"/>
<feature type="region of interest" description="Disordered" evidence="1">
    <location>
        <begin position="728"/>
        <end position="748"/>
    </location>
</feature>
<feature type="compositionally biased region" description="Low complexity" evidence="1">
    <location>
        <begin position="947"/>
        <end position="966"/>
    </location>
</feature>
<evidence type="ECO:0000256" key="1">
    <source>
        <dbReference type="SAM" id="MobiDB-lite"/>
    </source>
</evidence>
<name>A0AA97L839_EUBMA</name>
<organism evidence="3 4">
    <name type="scientific">Eublepharis macularius</name>
    <name type="common">Leopard gecko</name>
    <name type="synonym">Cyrtodactylus macularius</name>
    <dbReference type="NCBI Taxonomy" id="481883"/>
    <lineage>
        <taxon>Eukaryota</taxon>
        <taxon>Metazoa</taxon>
        <taxon>Chordata</taxon>
        <taxon>Craniata</taxon>
        <taxon>Vertebrata</taxon>
        <taxon>Euteleostomi</taxon>
        <taxon>Lepidosauria</taxon>
        <taxon>Squamata</taxon>
        <taxon>Bifurcata</taxon>
        <taxon>Gekkota</taxon>
        <taxon>Eublepharidae</taxon>
        <taxon>Eublepharinae</taxon>
        <taxon>Eublepharis</taxon>
    </lineage>
</organism>
<dbReference type="PANTHER" id="PTHR21436:SF2">
    <property type="entry name" value="COILED-COIL DOMAIN-CONTAINING PROTEIN 142"/>
    <property type="match status" value="1"/>
</dbReference>
<proteinExistence type="predicted"/>
<protein>
    <submittedName>
        <fullName evidence="4">Coiled-coil domain-containing protein 142 isoform X1</fullName>
    </submittedName>
</protein>
<keyword evidence="3" id="KW-1185">Reference proteome</keyword>
<reference evidence="4" key="1">
    <citation type="submission" date="2025-08" db="UniProtKB">
        <authorList>
            <consortium name="RefSeq"/>
        </authorList>
    </citation>
    <scope>IDENTIFICATION</scope>
    <source>
        <tissue evidence="4">Blood</tissue>
    </source>
</reference>
<dbReference type="Proteomes" id="UP001190640">
    <property type="component" value="Chromosome 10"/>
</dbReference>
<dbReference type="GeneID" id="129337031"/>